<dbReference type="EMBL" id="CP141261">
    <property type="protein sequence ID" value="WRL63759.1"/>
    <property type="molecule type" value="Genomic_DNA"/>
</dbReference>
<dbReference type="InterPro" id="IPR003870">
    <property type="entry name" value="DUF222"/>
</dbReference>
<evidence type="ECO:0000313" key="4">
    <source>
        <dbReference type="Proteomes" id="UP001324287"/>
    </source>
</evidence>
<organism evidence="3 4">
    <name type="scientific">Blastococcus brunescens</name>
    <dbReference type="NCBI Taxonomy" id="1564165"/>
    <lineage>
        <taxon>Bacteria</taxon>
        <taxon>Bacillati</taxon>
        <taxon>Actinomycetota</taxon>
        <taxon>Actinomycetes</taxon>
        <taxon>Geodermatophilales</taxon>
        <taxon>Geodermatophilaceae</taxon>
        <taxon>Blastococcus</taxon>
    </lineage>
</organism>
<proteinExistence type="predicted"/>
<evidence type="ECO:0000313" key="3">
    <source>
        <dbReference type="EMBL" id="WRL63759.1"/>
    </source>
</evidence>
<accession>A0ABZ1AYX9</accession>
<feature type="region of interest" description="Disordered" evidence="1">
    <location>
        <begin position="113"/>
        <end position="145"/>
    </location>
</feature>
<name>A0ABZ1AYX9_9ACTN</name>
<feature type="domain" description="DUF222" evidence="2">
    <location>
        <begin position="166"/>
        <end position="250"/>
    </location>
</feature>
<dbReference type="RefSeq" id="WP_324275092.1">
    <property type="nucleotide sequence ID" value="NZ_CP141261.1"/>
</dbReference>
<protein>
    <recommendedName>
        <fullName evidence="2">DUF222 domain-containing protein</fullName>
    </recommendedName>
</protein>
<evidence type="ECO:0000256" key="1">
    <source>
        <dbReference type="SAM" id="MobiDB-lite"/>
    </source>
</evidence>
<reference evidence="3 4" key="1">
    <citation type="submission" date="2023-12" db="EMBL/GenBank/DDBJ databases">
        <title>Blastococcus brunescens sp. nov., an actonobacterium isolated from sandstone collected in sahara desert.</title>
        <authorList>
            <person name="Gtari M."/>
            <person name="Ghodhbane F."/>
        </authorList>
    </citation>
    <scope>NUCLEOTIDE SEQUENCE [LARGE SCALE GENOMIC DNA]</scope>
    <source>
        <strain evidence="3 4">BMG 8361</strain>
    </source>
</reference>
<dbReference type="Proteomes" id="UP001324287">
    <property type="component" value="Chromosome"/>
</dbReference>
<evidence type="ECO:0000259" key="2">
    <source>
        <dbReference type="Pfam" id="PF02720"/>
    </source>
</evidence>
<gene>
    <name evidence="3" type="ORF">U6N30_29640</name>
</gene>
<keyword evidence="4" id="KW-1185">Reference proteome</keyword>
<dbReference type="Pfam" id="PF02720">
    <property type="entry name" value="DUF222"/>
    <property type="match status" value="1"/>
</dbReference>
<sequence>MQQTVDASPVEELLAGWLAVQPEPVSRLPARLLDDERVAEELGRIQRNRAREAAREAELILRLAELRPDGEDPAPGTPGARRGWRRTDPEFAGVSEFFPDEVAHAINLGRGRRRCGRGGRSRGGTGCRRRSPRWPGGDRRAAGLGAGRCAAAQPAGGGRRGGGVLLPGAGDLSVARLRARALELLAELDADAVGQRHEEAQRAADVRCADAGDGMATLSTDLPVAEAAACYDVIDQLAAMAKADGDPRPIGAIRAAIHAMLILRPADSGLPGVTVNLAVSAALEGWRAPRPAAGRSTGSVSAPPSCATCCAGWAPWACRPPRAGR</sequence>